<comment type="caution">
    <text evidence="3">The sequence shown here is derived from an EMBL/GenBank/DDBJ whole genome shotgun (WGS) entry which is preliminary data.</text>
</comment>
<protein>
    <submittedName>
        <fullName evidence="3">Aromatic-ring-hydroxylating dioxygenase subunit beta</fullName>
    </submittedName>
</protein>
<dbReference type="Proteomes" id="UP001428817">
    <property type="component" value="Unassembled WGS sequence"/>
</dbReference>
<name>A0ABP9QPS3_9PSEU</name>
<sequence length="155" mass="17863">MTSAYERIARAQAAYARCIDADDLERWPDFFTEKCFYLVTNADSHREGLEAGMIWADNRDMLVDRVTALREANIYERHSYRHILGQPFLLDEADGEIRAETPFLVVRIMRDGASDLFASGRYLDRYDLEPEEPKLAERVVVCDSSRIDTLLALPL</sequence>
<dbReference type="EMBL" id="BAABJP010000030">
    <property type="protein sequence ID" value="GAA5165275.1"/>
    <property type="molecule type" value="Genomic_DNA"/>
</dbReference>
<keyword evidence="4" id="KW-1185">Reference proteome</keyword>
<dbReference type="SUPFAM" id="SSF54427">
    <property type="entry name" value="NTF2-like"/>
    <property type="match status" value="1"/>
</dbReference>
<accession>A0ABP9QPS3</accession>
<proteinExistence type="inferred from homology"/>
<dbReference type="Gene3D" id="3.10.450.50">
    <property type="match status" value="1"/>
</dbReference>
<evidence type="ECO:0000256" key="2">
    <source>
        <dbReference type="ARBA" id="ARBA00023002"/>
    </source>
</evidence>
<dbReference type="RefSeq" id="WP_185062581.1">
    <property type="nucleotide sequence ID" value="NZ_BAABJP010000030.1"/>
</dbReference>
<reference evidence="4" key="1">
    <citation type="journal article" date="2019" name="Int. J. Syst. Evol. Microbiol.">
        <title>The Global Catalogue of Microorganisms (GCM) 10K type strain sequencing project: providing services to taxonomists for standard genome sequencing and annotation.</title>
        <authorList>
            <consortium name="The Broad Institute Genomics Platform"/>
            <consortium name="The Broad Institute Genome Sequencing Center for Infectious Disease"/>
            <person name="Wu L."/>
            <person name="Ma J."/>
        </authorList>
    </citation>
    <scope>NUCLEOTIDE SEQUENCE [LARGE SCALE GENOMIC DNA]</scope>
    <source>
        <strain evidence="4">JCM 18303</strain>
    </source>
</reference>
<evidence type="ECO:0000313" key="4">
    <source>
        <dbReference type="Proteomes" id="UP001428817"/>
    </source>
</evidence>
<comment type="similarity">
    <text evidence="1">Belongs to the bacterial ring-hydroxylating dioxygenase beta subunit family.</text>
</comment>
<keyword evidence="2" id="KW-0560">Oxidoreductase</keyword>
<gene>
    <name evidence="3" type="ORF">GCM10023321_55110</name>
</gene>
<keyword evidence="3" id="KW-0223">Dioxygenase</keyword>
<evidence type="ECO:0000256" key="1">
    <source>
        <dbReference type="ARBA" id="ARBA00009570"/>
    </source>
</evidence>
<organism evidence="3 4">
    <name type="scientific">Pseudonocardia eucalypti</name>
    <dbReference type="NCBI Taxonomy" id="648755"/>
    <lineage>
        <taxon>Bacteria</taxon>
        <taxon>Bacillati</taxon>
        <taxon>Actinomycetota</taxon>
        <taxon>Actinomycetes</taxon>
        <taxon>Pseudonocardiales</taxon>
        <taxon>Pseudonocardiaceae</taxon>
        <taxon>Pseudonocardia</taxon>
    </lineage>
</organism>
<evidence type="ECO:0000313" key="3">
    <source>
        <dbReference type="EMBL" id="GAA5165275.1"/>
    </source>
</evidence>
<dbReference type="InterPro" id="IPR032710">
    <property type="entry name" value="NTF2-like_dom_sf"/>
</dbReference>
<dbReference type="InterPro" id="IPR000391">
    <property type="entry name" value="Rng_hydr_dOase-bsu"/>
</dbReference>
<dbReference type="CDD" id="cd00667">
    <property type="entry name" value="ring_hydroxylating_dioxygenases_beta"/>
    <property type="match status" value="1"/>
</dbReference>
<dbReference type="Pfam" id="PF00866">
    <property type="entry name" value="Ring_hydroxyl_B"/>
    <property type="match status" value="1"/>
</dbReference>
<dbReference type="GO" id="GO:0051213">
    <property type="term" value="F:dioxygenase activity"/>
    <property type="evidence" value="ECO:0007669"/>
    <property type="project" value="UniProtKB-KW"/>
</dbReference>